<protein>
    <submittedName>
        <fullName evidence="1">Uncharacterized protein</fullName>
    </submittedName>
</protein>
<sequence>MQGPFLFHSGPSPGSLTTLQINRYSWSKVSIIIYLDSPCGVGLSRSDNPINYATSDLQTAADTHHFLLKWFELYPEFQSNPCYISGESYAGVFVPTLAAEIVKGIEKDEKAFVNFKNCP</sequence>
<evidence type="ECO:0000313" key="2">
    <source>
        <dbReference type="Proteomes" id="UP001057402"/>
    </source>
</evidence>
<evidence type="ECO:0000313" key="1">
    <source>
        <dbReference type="EMBL" id="KAI4304191.1"/>
    </source>
</evidence>
<proteinExistence type="predicted"/>
<name>A0ACB9L4P3_9MYRT</name>
<dbReference type="EMBL" id="CM042891">
    <property type="protein sequence ID" value="KAI4304191.1"/>
    <property type="molecule type" value="Genomic_DNA"/>
</dbReference>
<reference evidence="2" key="1">
    <citation type="journal article" date="2023" name="Front. Plant Sci.">
        <title>Chromosomal-level genome assembly of Melastoma candidum provides insights into trichome evolution.</title>
        <authorList>
            <person name="Zhong Y."/>
            <person name="Wu W."/>
            <person name="Sun C."/>
            <person name="Zou P."/>
            <person name="Liu Y."/>
            <person name="Dai S."/>
            <person name="Zhou R."/>
        </authorList>
    </citation>
    <scope>NUCLEOTIDE SEQUENCE [LARGE SCALE GENOMIC DNA]</scope>
</reference>
<dbReference type="Proteomes" id="UP001057402">
    <property type="component" value="Chromosome 12"/>
</dbReference>
<gene>
    <name evidence="1" type="ORF">MLD38_039740</name>
</gene>
<organism evidence="1 2">
    <name type="scientific">Melastoma candidum</name>
    <dbReference type="NCBI Taxonomy" id="119954"/>
    <lineage>
        <taxon>Eukaryota</taxon>
        <taxon>Viridiplantae</taxon>
        <taxon>Streptophyta</taxon>
        <taxon>Embryophyta</taxon>
        <taxon>Tracheophyta</taxon>
        <taxon>Spermatophyta</taxon>
        <taxon>Magnoliopsida</taxon>
        <taxon>eudicotyledons</taxon>
        <taxon>Gunneridae</taxon>
        <taxon>Pentapetalae</taxon>
        <taxon>rosids</taxon>
        <taxon>malvids</taxon>
        <taxon>Myrtales</taxon>
        <taxon>Melastomataceae</taxon>
        <taxon>Melastomatoideae</taxon>
        <taxon>Melastomateae</taxon>
        <taxon>Melastoma</taxon>
    </lineage>
</organism>
<comment type="caution">
    <text evidence="1">The sequence shown here is derived from an EMBL/GenBank/DDBJ whole genome shotgun (WGS) entry which is preliminary data.</text>
</comment>
<keyword evidence="2" id="KW-1185">Reference proteome</keyword>
<accession>A0ACB9L4P3</accession>